<protein>
    <submittedName>
        <fullName evidence="1">Uncharacterized protein</fullName>
    </submittedName>
</protein>
<dbReference type="AlphaFoldDB" id="A0A3B9L255"/>
<gene>
    <name evidence="1" type="ORF">DCG65_10425</name>
</gene>
<proteinExistence type="predicted"/>
<accession>A0A3B9L255</accession>
<evidence type="ECO:0000313" key="1">
    <source>
        <dbReference type="EMBL" id="HAE94967.1"/>
    </source>
</evidence>
<reference evidence="1 2" key="1">
    <citation type="journal article" date="2018" name="Nat. Biotechnol.">
        <title>A standardized bacterial taxonomy based on genome phylogeny substantially revises the tree of life.</title>
        <authorList>
            <person name="Parks D.H."/>
            <person name="Chuvochina M."/>
            <person name="Waite D.W."/>
            <person name="Rinke C."/>
            <person name="Skarshewski A."/>
            <person name="Chaumeil P.A."/>
            <person name="Hugenholtz P."/>
        </authorList>
    </citation>
    <scope>NUCLEOTIDE SEQUENCE [LARGE SCALE GENOMIC DNA]</scope>
    <source>
        <strain evidence="1">UBA8557</strain>
    </source>
</reference>
<dbReference type="Proteomes" id="UP000259173">
    <property type="component" value="Unassembled WGS sequence"/>
</dbReference>
<evidence type="ECO:0000313" key="2">
    <source>
        <dbReference type="Proteomes" id="UP000259173"/>
    </source>
</evidence>
<organism evidence="1 2">
    <name type="scientific">Hyphomonas atlantica</name>
    <dbReference type="NCBI Taxonomy" id="1280948"/>
    <lineage>
        <taxon>Bacteria</taxon>
        <taxon>Pseudomonadati</taxon>
        <taxon>Pseudomonadota</taxon>
        <taxon>Alphaproteobacteria</taxon>
        <taxon>Hyphomonadales</taxon>
        <taxon>Hyphomonadaceae</taxon>
        <taxon>Hyphomonas</taxon>
    </lineage>
</organism>
<feature type="non-terminal residue" evidence="1">
    <location>
        <position position="113"/>
    </location>
</feature>
<comment type="caution">
    <text evidence="1">The sequence shown here is derived from an EMBL/GenBank/DDBJ whole genome shotgun (WGS) entry which is preliminary data.</text>
</comment>
<sequence>MSGSERKHESETGRAPAAMPIPAIAALASTERLEQLKSICRNVVDLSPMDPAQIVETFGGALILLEHGVPGAEQIVLGLAVDKPDSAVLMVSDSLPVHIVRALMKIEASDILP</sequence>
<name>A0A3B9L255_9PROT</name>
<dbReference type="EMBL" id="DMBR01000315">
    <property type="protein sequence ID" value="HAE94967.1"/>
    <property type="molecule type" value="Genomic_DNA"/>
</dbReference>